<keyword evidence="15 20" id="KW-0472">Membrane</keyword>
<dbReference type="AlphaFoldDB" id="A0A0I9UHB5"/>
<evidence type="ECO:0000256" key="9">
    <source>
        <dbReference type="ARBA" id="ARBA00022516"/>
    </source>
</evidence>
<keyword evidence="16" id="KW-0594">Phospholipid biosynthesis</keyword>
<keyword evidence="13 20" id="KW-1133">Transmembrane helix</keyword>
<feature type="compositionally biased region" description="Low complexity" evidence="19">
    <location>
        <begin position="1"/>
        <end position="11"/>
    </location>
</feature>
<dbReference type="PATRIC" id="fig|29311.18.peg.1082"/>
<evidence type="ECO:0000256" key="3">
    <source>
        <dbReference type="ARBA" id="ARBA00005119"/>
    </source>
</evidence>
<evidence type="ECO:0000256" key="1">
    <source>
        <dbReference type="ARBA" id="ARBA00001698"/>
    </source>
</evidence>
<evidence type="ECO:0000256" key="16">
    <source>
        <dbReference type="ARBA" id="ARBA00023209"/>
    </source>
</evidence>
<evidence type="ECO:0000256" key="10">
    <source>
        <dbReference type="ARBA" id="ARBA00022679"/>
    </source>
</evidence>
<evidence type="ECO:0000256" key="11">
    <source>
        <dbReference type="ARBA" id="ARBA00022692"/>
    </source>
</evidence>
<comment type="similarity">
    <text evidence="5 18">Belongs to the CDS family.</text>
</comment>
<keyword evidence="9" id="KW-0444">Lipid biosynthesis</keyword>
<name>A0A0I9UHB5_9MYCO</name>
<dbReference type="PANTHER" id="PTHR46382">
    <property type="entry name" value="PHOSPHATIDATE CYTIDYLYLTRANSFERASE"/>
    <property type="match status" value="1"/>
</dbReference>
<dbReference type="PROSITE" id="PS01315">
    <property type="entry name" value="CDS"/>
    <property type="match status" value="1"/>
</dbReference>
<dbReference type="OrthoDB" id="9799199at2"/>
<evidence type="ECO:0000256" key="15">
    <source>
        <dbReference type="ARBA" id="ARBA00023136"/>
    </source>
</evidence>
<feature type="transmembrane region" description="Helical" evidence="20">
    <location>
        <begin position="224"/>
        <end position="243"/>
    </location>
</feature>
<evidence type="ECO:0000256" key="18">
    <source>
        <dbReference type="RuleBase" id="RU003938"/>
    </source>
</evidence>
<reference evidence="21 22" key="1">
    <citation type="submission" date="2015-05" db="EMBL/GenBank/DDBJ databases">
        <title>Genome sequence of Mycobacterium haemophilum.</title>
        <authorList>
            <person name="Greninger A.L."/>
            <person name="Cunningham G."/>
            <person name="Miller S."/>
        </authorList>
    </citation>
    <scope>NUCLEOTIDE SEQUENCE [LARGE SCALE GENOMIC DNA]</scope>
    <source>
        <strain evidence="22">UC1</strain>
    </source>
</reference>
<keyword evidence="10 18" id="KW-0808">Transferase</keyword>
<evidence type="ECO:0000256" key="5">
    <source>
        <dbReference type="ARBA" id="ARBA00010185"/>
    </source>
</evidence>
<dbReference type="GO" id="GO:0005886">
    <property type="term" value="C:plasma membrane"/>
    <property type="evidence" value="ECO:0007669"/>
    <property type="project" value="UniProtKB-SubCell"/>
</dbReference>
<evidence type="ECO:0000256" key="6">
    <source>
        <dbReference type="ARBA" id="ARBA00012487"/>
    </source>
</evidence>
<accession>A0A0I9UHB5</accession>
<comment type="pathway">
    <text evidence="3 18">Phospholipid metabolism; CDP-diacylglycerol biosynthesis; CDP-diacylglycerol from sn-glycerol 3-phosphate: step 3/3.</text>
</comment>
<evidence type="ECO:0000256" key="19">
    <source>
        <dbReference type="SAM" id="MobiDB-lite"/>
    </source>
</evidence>
<evidence type="ECO:0000313" key="21">
    <source>
        <dbReference type="EMBL" id="KLO35793.1"/>
    </source>
</evidence>
<gene>
    <name evidence="21" type="ORF">ABH38_14520</name>
</gene>
<comment type="caution">
    <text evidence="21">The sequence shown here is derived from an EMBL/GenBank/DDBJ whole genome shotgun (WGS) entry which is preliminary data.</text>
</comment>
<feature type="transmembrane region" description="Helical" evidence="20">
    <location>
        <begin position="184"/>
        <end position="203"/>
    </location>
</feature>
<feature type="transmembrane region" description="Helical" evidence="20">
    <location>
        <begin position="37"/>
        <end position="55"/>
    </location>
</feature>
<keyword evidence="8" id="KW-1003">Cell membrane</keyword>
<evidence type="ECO:0000313" key="22">
    <source>
        <dbReference type="Proteomes" id="UP000036334"/>
    </source>
</evidence>
<sequence length="313" mass="32908">MAPTDPGTGTPPDEPAQGAKNAMQQPAKKTSRAGRNLPAAIAVGLSIGGALVATLVFAPRIWVVLCAGAIFVASHEVVRRLREAGYVIPVIPLLIGGQLTVWLTWPYRAAGALAGFGATVVVCMIWRLFLRDDSRRHESQEALAGPPPASNYLRDASATVFLAAWVPLFASFAALLVYPKDGAGRVFCLMIAVVASDVGGYTVGVLFGKHPMVPRISPNKSWEGFVGSLVCGITATVLTATFLAGKMPWVGAVLGFVLVLTCTLGDLVESQVKRDLGIKDMGRLLPGHGGLMDRLDGVLPSAVAAWTMLTLLP</sequence>
<evidence type="ECO:0000256" key="14">
    <source>
        <dbReference type="ARBA" id="ARBA00023098"/>
    </source>
</evidence>
<evidence type="ECO:0000256" key="12">
    <source>
        <dbReference type="ARBA" id="ARBA00022695"/>
    </source>
</evidence>
<dbReference type="GO" id="GO:0004605">
    <property type="term" value="F:phosphatidate cytidylyltransferase activity"/>
    <property type="evidence" value="ECO:0007669"/>
    <property type="project" value="UniProtKB-EC"/>
</dbReference>
<keyword evidence="22" id="KW-1185">Reference proteome</keyword>
<protein>
    <recommendedName>
        <fullName evidence="7 18">Phosphatidate cytidylyltransferase</fullName>
        <ecNumber evidence="6 18">2.7.7.41</ecNumber>
    </recommendedName>
</protein>
<feature type="transmembrane region" description="Helical" evidence="20">
    <location>
        <begin position="85"/>
        <end position="105"/>
    </location>
</feature>
<feature type="transmembrane region" description="Helical" evidence="20">
    <location>
        <begin position="249"/>
        <end position="268"/>
    </location>
</feature>
<dbReference type="Proteomes" id="UP000036334">
    <property type="component" value="Unassembled WGS sequence"/>
</dbReference>
<organism evidence="21 22">
    <name type="scientific">Mycobacterium haemophilum</name>
    <dbReference type="NCBI Taxonomy" id="29311"/>
    <lineage>
        <taxon>Bacteria</taxon>
        <taxon>Bacillati</taxon>
        <taxon>Actinomycetota</taxon>
        <taxon>Actinomycetes</taxon>
        <taxon>Mycobacteriales</taxon>
        <taxon>Mycobacteriaceae</taxon>
        <taxon>Mycobacterium</taxon>
    </lineage>
</organism>
<dbReference type="Pfam" id="PF01148">
    <property type="entry name" value="CTP_transf_1"/>
    <property type="match status" value="1"/>
</dbReference>
<comment type="pathway">
    <text evidence="4">Lipid metabolism.</text>
</comment>
<keyword evidence="11 18" id="KW-0812">Transmembrane</keyword>
<keyword evidence="12 18" id="KW-0548">Nucleotidyltransferase</keyword>
<feature type="transmembrane region" description="Helical" evidence="20">
    <location>
        <begin position="111"/>
        <end position="130"/>
    </location>
</feature>
<feature type="region of interest" description="Disordered" evidence="19">
    <location>
        <begin position="1"/>
        <end position="32"/>
    </location>
</feature>
<evidence type="ECO:0000256" key="7">
    <source>
        <dbReference type="ARBA" id="ARBA00019373"/>
    </source>
</evidence>
<comment type="subcellular location">
    <subcellularLocation>
        <location evidence="2">Cell membrane</location>
        <topology evidence="2">Multi-pass membrane protein</topology>
    </subcellularLocation>
</comment>
<proteinExistence type="inferred from homology"/>
<dbReference type="UniPathway" id="UPA00557">
    <property type="reaction ID" value="UER00614"/>
</dbReference>
<feature type="transmembrane region" description="Helical" evidence="20">
    <location>
        <begin position="158"/>
        <end position="178"/>
    </location>
</feature>
<dbReference type="PANTHER" id="PTHR46382:SF1">
    <property type="entry name" value="PHOSPHATIDATE CYTIDYLYLTRANSFERASE"/>
    <property type="match status" value="1"/>
</dbReference>
<keyword evidence="14" id="KW-0443">Lipid metabolism</keyword>
<evidence type="ECO:0000256" key="2">
    <source>
        <dbReference type="ARBA" id="ARBA00004651"/>
    </source>
</evidence>
<dbReference type="EC" id="2.7.7.41" evidence="6 18"/>
<evidence type="ECO:0000256" key="8">
    <source>
        <dbReference type="ARBA" id="ARBA00022475"/>
    </source>
</evidence>
<dbReference type="STRING" id="1202450.B586_15185"/>
<evidence type="ECO:0000256" key="13">
    <source>
        <dbReference type="ARBA" id="ARBA00022989"/>
    </source>
</evidence>
<dbReference type="EMBL" id="LDPR01000012">
    <property type="protein sequence ID" value="KLO35793.1"/>
    <property type="molecule type" value="Genomic_DNA"/>
</dbReference>
<evidence type="ECO:0000256" key="17">
    <source>
        <dbReference type="ARBA" id="ARBA00023264"/>
    </source>
</evidence>
<evidence type="ECO:0000256" key="4">
    <source>
        <dbReference type="ARBA" id="ARBA00005189"/>
    </source>
</evidence>
<dbReference type="InterPro" id="IPR000374">
    <property type="entry name" value="PC_trans"/>
</dbReference>
<keyword evidence="17" id="KW-1208">Phospholipid metabolism</keyword>
<dbReference type="GO" id="GO:0016024">
    <property type="term" value="P:CDP-diacylglycerol biosynthetic process"/>
    <property type="evidence" value="ECO:0007669"/>
    <property type="project" value="UniProtKB-UniPathway"/>
</dbReference>
<evidence type="ECO:0000256" key="20">
    <source>
        <dbReference type="SAM" id="Phobius"/>
    </source>
</evidence>
<comment type="catalytic activity">
    <reaction evidence="1 18">
        <text>a 1,2-diacyl-sn-glycero-3-phosphate + CTP + H(+) = a CDP-1,2-diacyl-sn-glycerol + diphosphate</text>
        <dbReference type="Rhea" id="RHEA:16229"/>
        <dbReference type="ChEBI" id="CHEBI:15378"/>
        <dbReference type="ChEBI" id="CHEBI:33019"/>
        <dbReference type="ChEBI" id="CHEBI:37563"/>
        <dbReference type="ChEBI" id="CHEBI:58332"/>
        <dbReference type="ChEBI" id="CHEBI:58608"/>
        <dbReference type="EC" id="2.7.7.41"/>
    </reaction>
</comment>